<dbReference type="InterPro" id="IPR003439">
    <property type="entry name" value="ABC_transporter-like_ATP-bd"/>
</dbReference>
<comment type="caution">
    <text evidence="6">The sequence shown here is derived from an EMBL/GenBank/DDBJ whole genome shotgun (WGS) entry which is preliminary data.</text>
</comment>
<keyword evidence="3" id="KW-0547">Nucleotide-binding</keyword>
<evidence type="ECO:0000256" key="3">
    <source>
        <dbReference type="ARBA" id="ARBA00022741"/>
    </source>
</evidence>
<keyword evidence="2" id="KW-0813">Transport</keyword>
<organism evidence="6 7">
    <name type="scientific">Furfurilactobacillus siliginis</name>
    <dbReference type="NCBI Taxonomy" id="348151"/>
    <lineage>
        <taxon>Bacteria</taxon>
        <taxon>Bacillati</taxon>
        <taxon>Bacillota</taxon>
        <taxon>Bacilli</taxon>
        <taxon>Lactobacillales</taxon>
        <taxon>Lactobacillaceae</taxon>
        <taxon>Furfurilactobacillus</taxon>
    </lineage>
</organism>
<evidence type="ECO:0000256" key="4">
    <source>
        <dbReference type="ARBA" id="ARBA00022840"/>
    </source>
</evidence>
<dbReference type="Proteomes" id="UP000051139">
    <property type="component" value="Unassembled WGS sequence"/>
</dbReference>
<keyword evidence="4 6" id="KW-0067">ATP-binding</keyword>
<dbReference type="SUPFAM" id="SSF52540">
    <property type="entry name" value="P-loop containing nucleoside triphosphate hydrolases"/>
    <property type="match status" value="1"/>
</dbReference>
<evidence type="ECO:0000313" key="6">
    <source>
        <dbReference type="EMBL" id="KRN94385.1"/>
    </source>
</evidence>
<keyword evidence="7" id="KW-1185">Reference proteome</keyword>
<dbReference type="EMBL" id="JQCB01000015">
    <property type="protein sequence ID" value="KRN94385.1"/>
    <property type="molecule type" value="Genomic_DNA"/>
</dbReference>
<dbReference type="GO" id="GO:0016887">
    <property type="term" value="F:ATP hydrolysis activity"/>
    <property type="evidence" value="ECO:0007669"/>
    <property type="project" value="InterPro"/>
</dbReference>
<dbReference type="AlphaFoldDB" id="A0A0R2KY73"/>
<dbReference type="PROSITE" id="PS50893">
    <property type="entry name" value="ABC_TRANSPORTER_2"/>
    <property type="match status" value="1"/>
</dbReference>
<dbReference type="InterPro" id="IPR003593">
    <property type="entry name" value="AAA+_ATPase"/>
</dbReference>
<evidence type="ECO:0000259" key="5">
    <source>
        <dbReference type="PROSITE" id="PS50893"/>
    </source>
</evidence>
<proteinExistence type="inferred from homology"/>
<dbReference type="Gene3D" id="3.40.50.300">
    <property type="entry name" value="P-loop containing nucleotide triphosphate hydrolases"/>
    <property type="match status" value="1"/>
</dbReference>
<dbReference type="PATRIC" id="fig|348151.3.peg.573"/>
<dbReference type="InterPro" id="IPR017871">
    <property type="entry name" value="ABC_transporter-like_CS"/>
</dbReference>
<accession>A0A0R2KY73</accession>
<feature type="domain" description="ABC transporter" evidence="5">
    <location>
        <begin position="32"/>
        <end position="255"/>
    </location>
</feature>
<gene>
    <name evidence="6" type="ORF">IV55_GL000559</name>
</gene>
<protein>
    <submittedName>
        <fullName evidence="6">Mutacin ABC transporter, ATP-binding protein MutF</fullName>
    </submittedName>
</protein>
<dbReference type="InterPro" id="IPR027417">
    <property type="entry name" value="P-loop_NTPase"/>
</dbReference>
<dbReference type="STRING" id="348151.IV55_GL000559"/>
<dbReference type="PANTHER" id="PTHR43335:SF8">
    <property type="entry name" value="ABC TRANSPORTER, ATP-BINDING PROTEIN"/>
    <property type="match status" value="1"/>
</dbReference>
<dbReference type="SMART" id="SM00382">
    <property type="entry name" value="AAA"/>
    <property type="match status" value="1"/>
</dbReference>
<dbReference type="PANTHER" id="PTHR43335">
    <property type="entry name" value="ABC TRANSPORTER, ATP-BINDING PROTEIN"/>
    <property type="match status" value="1"/>
</dbReference>
<name>A0A0R2KY73_9LACO</name>
<dbReference type="Pfam" id="PF00005">
    <property type="entry name" value="ABC_tran"/>
    <property type="match status" value="1"/>
</dbReference>
<evidence type="ECO:0000256" key="1">
    <source>
        <dbReference type="ARBA" id="ARBA00005417"/>
    </source>
</evidence>
<reference evidence="6 7" key="1">
    <citation type="journal article" date="2015" name="Genome Announc.">
        <title>Expanding the biotechnology potential of lactobacilli through comparative genomics of 213 strains and associated genera.</title>
        <authorList>
            <person name="Sun Z."/>
            <person name="Harris H.M."/>
            <person name="McCann A."/>
            <person name="Guo C."/>
            <person name="Argimon S."/>
            <person name="Zhang W."/>
            <person name="Yang X."/>
            <person name="Jeffery I.B."/>
            <person name="Cooney J.C."/>
            <person name="Kagawa T.F."/>
            <person name="Liu W."/>
            <person name="Song Y."/>
            <person name="Salvetti E."/>
            <person name="Wrobel A."/>
            <person name="Rasinkangas P."/>
            <person name="Parkhill J."/>
            <person name="Rea M.C."/>
            <person name="O'Sullivan O."/>
            <person name="Ritari J."/>
            <person name="Douillard F.P."/>
            <person name="Paul Ross R."/>
            <person name="Yang R."/>
            <person name="Briner A.E."/>
            <person name="Felis G.E."/>
            <person name="de Vos W.M."/>
            <person name="Barrangou R."/>
            <person name="Klaenhammer T.R."/>
            <person name="Caufield P.W."/>
            <person name="Cui Y."/>
            <person name="Zhang H."/>
            <person name="O'Toole P.W."/>
        </authorList>
    </citation>
    <scope>NUCLEOTIDE SEQUENCE [LARGE SCALE GENOMIC DNA]</scope>
    <source>
        <strain evidence="6 7">DSM 22696</strain>
    </source>
</reference>
<evidence type="ECO:0000256" key="2">
    <source>
        <dbReference type="ARBA" id="ARBA00022448"/>
    </source>
</evidence>
<comment type="similarity">
    <text evidence="1">Belongs to the ABC transporter superfamily.</text>
</comment>
<dbReference type="PROSITE" id="PS00211">
    <property type="entry name" value="ABC_TRANSPORTER_1"/>
    <property type="match status" value="1"/>
</dbReference>
<sequence>MLLHGVWLGCYQSSFMHLNKNKGVAVMTEYILKTKQLTKKFKNNIVLNHINLEIPKGKIYGLLGINGAGKSTTMKIITGIITSFEGEMKFNGQPWRRSSLNKIGALIEYPAAYENLTAYDNMKIVALEEDLPLDGIPITLNRLNINDTGNKKVKNFSLGMKQRLGIAMAMLKNPDFLILDEPFNGLDPYGIKELKEYLKELTENGKTVMISSHILPELQDIAEYIGIINNGSLVYQQAVTGKEDLNQIFFEKTQERS</sequence>
<evidence type="ECO:0000313" key="7">
    <source>
        <dbReference type="Proteomes" id="UP000051139"/>
    </source>
</evidence>
<dbReference type="GO" id="GO:0005524">
    <property type="term" value="F:ATP binding"/>
    <property type="evidence" value="ECO:0007669"/>
    <property type="project" value="UniProtKB-KW"/>
</dbReference>